<keyword evidence="13" id="KW-0325">Glycoprotein</keyword>
<dbReference type="FunFam" id="4.10.800.10:FF:000016">
    <property type="entry name" value="Thyroglobulin"/>
    <property type="match status" value="1"/>
</dbReference>
<dbReference type="GO" id="GO:0005615">
    <property type="term" value="C:extracellular space"/>
    <property type="evidence" value="ECO:0007669"/>
    <property type="project" value="TreeGrafter"/>
</dbReference>
<evidence type="ECO:0000256" key="11">
    <source>
        <dbReference type="ARBA" id="ARBA00022920"/>
    </source>
</evidence>
<evidence type="ECO:0000256" key="2">
    <source>
        <dbReference type="ARBA" id="ARBA00005964"/>
    </source>
</evidence>
<dbReference type="InterPro" id="IPR036857">
    <property type="entry name" value="Thyroglobulin_1_sf"/>
</dbReference>
<dbReference type="Gene3D" id="4.10.800.10">
    <property type="entry name" value="Thyroglobulin type-1"/>
    <property type="match status" value="10"/>
</dbReference>
<dbReference type="InterPro" id="IPR029058">
    <property type="entry name" value="AB_hydrolase_fold"/>
</dbReference>
<feature type="disulfide bond" evidence="15">
    <location>
        <begin position="150"/>
        <end position="169"/>
    </location>
</feature>
<dbReference type="Proteomes" id="UP000515140">
    <property type="component" value="Unplaced"/>
</dbReference>
<evidence type="ECO:0000256" key="4">
    <source>
        <dbReference type="ARBA" id="ARBA00022525"/>
    </source>
</evidence>
<evidence type="ECO:0000256" key="1">
    <source>
        <dbReference type="ARBA" id="ARBA00004613"/>
    </source>
</evidence>
<feature type="domain" description="Thyroglobulin type-1" evidence="17">
    <location>
        <begin position="284"/>
        <end position="344"/>
    </location>
</feature>
<evidence type="ECO:0000256" key="8">
    <source>
        <dbReference type="ARBA" id="ARBA00022702"/>
    </source>
</evidence>
<dbReference type="PROSITE" id="PS51162">
    <property type="entry name" value="THYROGLOBULIN_1_2"/>
    <property type="match status" value="11"/>
</dbReference>
<keyword evidence="11" id="KW-0795">Thyroid hormone</keyword>
<feature type="domain" description="Thyroglobulin type-1" evidence="17">
    <location>
        <begin position="79"/>
        <end position="146"/>
    </location>
</feature>
<feature type="domain" description="Thyroglobulin type-1" evidence="17">
    <location>
        <begin position="147"/>
        <end position="231"/>
    </location>
</feature>
<protein>
    <recommendedName>
        <fullName evidence="3">Thyroglobulin</fullName>
    </recommendedName>
</protein>
<evidence type="ECO:0000256" key="16">
    <source>
        <dbReference type="SAM" id="MobiDB-lite"/>
    </source>
</evidence>
<feature type="domain" description="Thyroglobulin type-1" evidence="17">
    <location>
        <begin position="1136"/>
        <end position="1200"/>
    </location>
</feature>
<evidence type="ECO:0000259" key="17">
    <source>
        <dbReference type="PROSITE" id="PS51162"/>
    </source>
</evidence>
<dbReference type="FunCoup" id="A0A6P5L5C9">
    <property type="interactions" value="305"/>
</dbReference>
<reference evidence="19" key="1">
    <citation type="submission" date="2025-08" db="UniProtKB">
        <authorList>
            <consortium name="RefSeq"/>
        </authorList>
    </citation>
    <scope>IDENTIFICATION</scope>
    <source>
        <tissue evidence="19">Spleen</tissue>
    </source>
</reference>
<dbReference type="InterPro" id="IPR052001">
    <property type="entry name" value="MHC-II_Gamma/Thyroglobulin"/>
</dbReference>
<comment type="subunit">
    <text evidence="14">Monomer. Homodimer (via ChEL region); occurs in the endoplasmic reticulum and is required for export to the Golgi apparatus. Homooligomer; disulfide-linked; stored in this form in the thyroid follicle lumen.</text>
</comment>
<feature type="disulfide bond" evidence="15">
    <location>
        <begin position="1029"/>
        <end position="1036"/>
    </location>
</feature>
<keyword evidence="4" id="KW-0964">Secreted</keyword>
<dbReference type="Pfam" id="PF00086">
    <property type="entry name" value="Thyroglobulin_1"/>
    <property type="match status" value="10"/>
</dbReference>
<evidence type="ECO:0000256" key="5">
    <source>
        <dbReference type="ARBA" id="ARBA00022534"/>
    </source>
</evidence>
<dbReference type="FunFam" id="3.40.50.1820:FF:000127">
    <property type="entry name" value="Thyroglobulin"/>
    <property type="match status" value="1"/>
</dbReference>
<feature type="domain" description="Thyroglobulin type-1" evidence="17">
    <location>
        <begin position="1014"/>
        <end position="1060"/>
    </location>
</feature>
<dbReference type="PANTHER" id="PTHR14093">
    <property type="entry name" value="HLA CLASS II GAMMA CHAIN"/>
    <property type="match status" value="1"/>
</dbReference>
<keyword evidence="12 15" id="KW-1015">Disulfide bond</keyword>
<comment type="subcellular location">
    <subcellularLocation>
        <location evidence="1">Secreted</location>
    </subcellularLocation>
</comment>
<keyword evidence="10" id="KW-0677">Repeat</keyword>
<accession>A0A6P5L5C9</accession>
<feature type="disulfide bond" evidence="15">
    <location>
        <begin position="58"/>
        <end position="78"/>
    </location>
</feature>
<feature type="disulfide bond" evidence="15">
    <location>
        <begin position="117"/>
        <end position="124"/>
    </location>
</feature>
<dbReference type="SMART" id="SM00211">
    <property type="entry name" value="TY"/>
    <property type="match status" value="10"/>
</dbReference>
<evidence type="ECO:0000256" key="7">
    <source>
        <dbReference type="ARBA" id="ARBA00022653"/>
    </source>
</evidence>
<comment type="caution">
    <text evidence="15">Lacks conserved residue(s) required for the propagation of feature annotation.</text>
</comment>
<comment type="similarity">
    <text evidence="2">Belongs to the type-B carboxylesterase/lipase family.</text>
</comment>
<dbReference type="InterPro" id="IPR000716">
    <property type="entry name" value="Thyroglobulin_1"/>
</dbReference>
<evidence type="ECO:0000256" key="6">
    <source>
        <dbReference type="ARBA" id="ARBA00022641"/>
    </source>
</evidence>
<evidence type="ECO:0000256" key="14">
    <source>
        <dbReference type="ARBA" id="ARBA00046595"/>
    </source>
</evidence>
<feature type="domain" description="Thyroglobulin type-1" evidence="17">
    <location>
        <begin position="17"/>
        <end position="78"/>
    </location>
</feature>
<keyword evidence="6" id="KW-0765">Sulfation</keyword>
<dbReference type="InParanoid" id="A0A6P5L5C9"/>
<dbReference type="GO" id="GO:0006590">
    <property type="term" value="P:thyroid hormone generation"/>
    <property type="evidence" value="ECO:0007669"/>
    <property type="project" value="TreeGrafter"/>
</dbReference>
<dbReference type="PROSITE" id="PS00484">
    <property type="entry name" value="THYROGLOBULIN_1_1"/>
    <property type="match status" value="7"/>
</dbReference>
<feature type="domain" description="Thyroglobulin type-1" evidence="17">
    <location>
        <begin position="1061"/>
        <end position="1135"/>
    </location>
</feature>
<name>A0A6P5L5C9_PHACI</name>
<feature type="domain" description="Thyroglobulin type-1" evidence="17">
    <location>
        <begin position="646"/>
        <end position="713"/>
    </location>
</feature>
<evidence type="ECO:0000256" key="10">
    <source>
        <dbReference type="ARBA" id="ARBA00022737"/>
    </source>
</evidence>
<evidence type="ECO:0000256" key="12">
    <source>
        <dbReference type="ARBA" id="ARBA00023157"/>
    </source>
</evidence>
<dbReference type="FunFam" id="4.10.800.10:FF:000013">
    <property type="entry name" value="Thyroglobulin"/>
    <property type="match status" value="1"/>
</dbReference>
<feature type="disulfide bond" evidence="15">
    <location>
        <begin position="625"/>
        <end position="645"/>
    </location>
</feature>
<feature type="domain" description="Thyroglobulin type-1" evidence="17">
    <location>
        <begin position="714"/>
        <end position="908"/>
    </location>
</feature>
<dbReference type="Gene3D" id="2.10.50.10">
    <property type="entry name" value="Tumor Necrosis Factor Receptor, subunit A, domain 2"/>
    <property type="match status" value="1"/>
</dbReference>
<keyword evidence="18" id="KW-1185">Reference proteome</keyword>
<dbReference type="Pfam" id="PF07699">
    <property type="entry name" value="Ephrin_rec_like"/>
    <property type="match status" value="1"/>
</dbReference>
<dbReference type="SMART" id="SM01411">
    <property type="entry name" value="Ephrin_rec_like"/>
    <property type="match status" value="1"/>
</dbReference>
<dbReference type="CDD" id="cd00191">
    <property type="entry name" value="TY"/>
    <property type="match status" value="7"/>
</dbReference>
<dbReference type="Pfam" id="PF00135">
    <property type="entry name" value="COesterase"/>
    <property type="match status" value="1"/>
</dbReference>
<dbReference type="SUPFAM" id="SSF53474">
    <property type="entry name" value="alpha/beta-Hydrolases"/>
    <property type="match status" value="1"/>
</dbReference>
<dbReference type="InterPro" id="IPR019819">
    <property type="entry name" value="Carboxylesterase_B_CS"/>
</dbReference>
<dbReference type="PROSITE" id="PS00941">
    <property type="entry name" value="CARBOXYLESTERASE_B_2"/>
    <property type="match status" value="1"/>
</dbReference>
<dbReference type="KEGG" id="pcw:110216098"/>
<dbReference type="GeneID" id="110216098"/>
<dbReference type="FunFam" id="2.10.50.10:FF:000047">
    <property type="entry name" value="Thyroglobulin"/>
    <property type="match status" value="1"/>
</dbReference>
<keyword evidence="9" id="KW-0732">Signal</keyword>
<feature type="domain" description="Thyroglobulin type-1" evidence="17">
    <location>
        <begin position="592"/>
        <end position="645"/>
    </location>
</feature>
<dbReference type="Gene3D" id="3.40.50.1820">
    <property type="entry name" value="alpha/beta hydrolase"/>
    <property type="match status" value="1"/>
</dbReference>
<feature type="disulfide bond" evidence="15">
    <location>
        <begin position="1171"/>
        <end position="1178"/>
    </location>
</feature>
<evidence type="ECO:0000256" key="3">
    <source>
        <dbReference type="ARBA" id="ARBA00017326"/>
    </source>
</evidence>
<keyword evidence="5" id="KW-0893">Thyroid hormones biosynthesis</keyword>
<dbReference type="InterPro" id="IPR011641">
    <property type="entry name" value="Tyr-kin_ephrin_A/B_rcpt-like"/>
</dbReference>
<feature type="disulfide bond" evidence="15">
    <location>
        <begin position="126"/>
        <end position="146"/>
    </location>
</feature>
<evidence type="ECO:0000313" key="19">
    <source>
        <dbReference type="RefSeq" id="XP_020853580.1"/>
    </source>
</evidence>
<dbReference type="InterPro" id="IPR002018">
    <property type="entry name" value="CarbesteraseB"/>
</dbReference>
<feature type="domain" description="Thyroglobulin type-1" evidence="17">
    <location>
        <begin position="1502"/>
        <end position="1556"/>
    </location>
</feature>
<gene>
    <name evidence="19" type="primary">TG</name>
</gene>
<dbReference type="GO" id="GO:0042446">
    <property type="term" value="P:hormone biosynthetic process"/>
    <property type="evidence" value="ECO:0007669"/>
    <property type="project" value="UniProtKB-KW"/>
</dbReference>
<feature type="disulfide bond" evidence="15">
    <location>
        <begin position="324"/>
        <end position="344"/>
    </location>
</feature>
<evidence type="ECO:0000256" key="13">
    <source>
        <dbReference type="ARBA" id="ARBA00023180"/>
    </source>
</evidence>
<dbReference type="CTD" id="7038"/>
<sequence length="2773" mass="307850">MLWAGVELKYEVDSQPLRPCELQREQAFLQKEDYIPQCLADGRFRNVQCSNNGLSCWCVDAEGKEVAGSKQAGLPAACLSFCQLEKQQILVSGYVNSTATSYLPQCQDSGEYELVQCDLGMVQCWCVDFEGMEVYGTRQRGKPTRCPRSCEIRNRRILHGVGEKSPPQCLSDGEFMPVQCKFVNTTDMMVFDLVHSYNRFPEAFRTFSSFRRRFPEVSGYCHCVDSQGRELAETGLELLLDEVYDTIFAGLDLASTFEETTLYRILQRRFLAVWLVISGRFQCPTRCEVERLAATSFGHAYTPSCKDNGDYQPVQCQQGGLCWCVDANGKEIYGTRQQGKLPSCDAERSCVSERQQALSKLFFGPGGHFSQHTLFFAPEERQEPQRVARFGKSCPPSFKELFVDSGLLLPLTERGDAKQLSALESVLSEAIRVIFPSRDLALLALQFTTDPKRLQQNLFGGKFLENISRFNISGAIGAKSTFDFTQFFQQTGLEGIENKGDLVELTQQLLVGQDSISDEEVPVDSKKRLNLNQPIVGSFGQKINLQENQNRLKFLASILELPEFLLFLKSVISVPKNVARSLGDVVKMAFNSQACEPPSGELFVPTCTAEGSYDQVQCFAGECWCVDPQGRELPHTRTRGSHPRCPTECEKERGRAQVLMRSLPAGASLSVPSCSSDGSFLPVQCSDSGCYCVNSEGQAIPRTETVNGEPKQCPTTCQLAAEQMFLQTIQAILDEPSLLPQLSDIYIPQCNSKGQWKRVQCNGPPEQAFKWYQRWITQNNGGQELSPAELIQRIVSYRETSQTFSNYIEKLYESGQQNIFPLLTGYSSFQAVPVKALEGNVTTSGDDILFDPFTFWQLLTGQLSYYPGRYSDFSAPLGHFELRSCWCVDENGRELKGTQVEPNKVPACPGACEEVRLQVVQFIEEAEEIIRASNSSQFALGESFLMAKGILLSDDELSRPVSFPSGEMFSNKLFRGIDYALRIAAQSTFSFYQRSYSALGNPVKEATLLGYHPYVPQCDGLGNWEPLQCSESTGHCWCVDEKGQYVADSLAARSTRLPQCPSACEKSRTNGLLSSWEQGATEGGASPGDLFTPSCLETGEYNQLQESDSNTWCVNPMSGEGVRFGQLPFNSSVQCPSICTVLMEKATLREAGNGYIPTCVEKDGRFSPVQCDQDQESCWCVLENGEEVPGTRVTGGRPSCESPQCLLPFRASGVIHGVVLCEKGTNQGQAIQQCQIRCRQGYHIALPQGPFLCNVENQRWISEPPLPQACQKLQLLQTVQTQVQFHLQLPPGKMCSADYSGLLQAFQIFILDELKARGFCQVQVNTFGSTAYFPVCDDSTVQVECLTVERLEVNVTWRSQLEDISATSLPDFHDIENAFVGNDLVGRFVKLIQSGSFQLHLDSKTFPADTTIQFLREDYFDPSPSVQFGCKKGFQKNSPPDKTVLYSPGCAVCPEGSYFLGEECVPCSLGFYQEQPGSLACVRCPTGRSTISTGAFSQSHCVTDCQRNELGLKCDDDGGYIPSQKDLSDGRYFCVDSLGKMVAWTQTDGPLTNSQCLMLQKFEQAPEYKVIFNANDTVVVQSKTVKGEFPLMQCLSDCSIDEACTFFTVARAGSDAVCDFYAGTHINIDCVASSQEQDALGNTAATSFGQLNCLLKVKNDDKASVTVYLKKGYEFTTSGQKTYEKMDFQNTVSGVYQSIMFSADGANLTDTYLYCRQACDREPCCDGFILTQTLLGGGTILCSLMGSPDVLLCNKNDWRPFSEVQSYGMCDNVKYDPRKRQFTLSLGEQEFTGSSELLEEDPSLFTSFQEVYLWKDLDVASQAKSTECSRDAAQGRVTPLLPDSTMELFSQVDTELVLIDGNRTVPSQQYWLFRLQYSIQQAKLWCLSRCAQENTFCQLAEVQNTSSGDFICTLFLEAQTCDNSLTFTPESCTFVLPYRPQTLFHKKVVLGDRVKAFYTRLPFQVLRGISVRSKVPMTRKPVSNGFFECEQRCDADPCCKGFGFLNVSQTEGGEVLCLTLGSLGFQTCSEETKGPWRVSDCSSPDTEIRTYPFGWYQNPVVQNDVPTVCPSAFLPPLLEKVSLDSWQSLEISSALIDSSIMNFDIAHISIDASSNFSAARDLCLSECYQKPACHITTLEVRPATVRCVFYPDTQSCTHSLQGHSCRLLLREEATYIYRKKVISMLNYTTDPATVFIATHGTLKGRSEAIQVGNEWKQIVQFFGVPYAAPPLAQKRFSAPEPYSWTGSWEATVPRAKCWQPGFGKASSPTVSEDCLYLNVFVPQNLGQNASVLVFFHNTGENGGRREQLDLEGSFLAAVGDIIVVTASYRVGIFGFLSTGSSEASGNWGLLDQVAALTWVQAHISSFGGDPRQVSMAADRSGADIASIHLLMATASSRLFRRAVLMGGSALSPAAVISQKRAQEQAAALAQEVSCPISPDSDMMSCLRQKPADILNDVQTKLLAISGPFHYWGPVVDGIYLQETPTKALQRSLRVKVDLLIGSVQRDGLINRAKAIKKFEESQGRTSSKTAFYQALQNSLGGEDSDTSIEAAAAWYYSLEHSTEDYSSFSRALENATRDYFINCPIIDMANHWAKEARGNIYMYYVPETYSQNSMELLADVQYAFGLPFHPQYEQQFTLEQKSLSLKIMKYFTNFIKTGNPNYPYDFSKKVLETTPLWPEFLPHANGDNYKEFSPGLLNHQGLKKDECSFWSKYIQTLKASTGGAESQQPLVAEEDLGPGSEGIEAPPSVPSRARKATANNQNIMLRINDLHYV</sequence>
<dbReference type="GO" id="GO:0005179">
    <property type="term" value="F:hormone activity"/>
    <property type="evidence" value="ECO:0007669"/>
    <property type="project" value="UniProtKB-KW"/>
</dbReference>
<evidence type="ECO:0000256" key="9">
    <source>
        <dbReference type="ARBA" id="ARBA00022729"/>
    </source>
</evidence>
<organism evidence="18 19">
    <name type="scientific">Phascolarctos cinereus</name>
    <name type="common">Koala</name>
    <dbReference type="NCBI Taxonomy" id="38626"/>
    <lineage>
        <taxon>Eukaryota</taxon>
        <taxon>Metazoa</taxon>
        <taxon>Chordata</taxon>
        <taxon>Craniata</taxon>
        <taxon>Vertebrata</taxon>
        <taxon>Euteleostomi</taxon>
        <taxon>Mammalia</taxon>
        <taxon>Metatheria</taxon>
        <taxon>Diprotodontia</taxon>
        <taxon>Phascolarctidae</taxon>
        <taxon>Phascolarctos</taxon>
    </lineage>
</organism>
<evidence type="ECO:0000313" key="18">
    <source>
        <dbReference type="Proteomes" id="UP000515140"/>
    </source>
</evidence>
<evidence type="ECO:0000256" key="15">
    <source>
        <dbReference type="PROSITE-ProRule" id="PRU00500"/>
    </source>
</evidence>
<feature type="region of interest" description="Disordered" evidence="16">
    <location>
        <begin position="2734"/>
        <end position="2756"/>
    </location>
</feature>
<keyword evidence="7" id="KW-0405">Iodination</keyword>
<feature type="disulfide bond" evidence="15">
    <location>
        <begin position="1180"/>
        <end position="1200"/>
    </location>
</feature>
<dbReference type="PANTHER" id="PTHR14093:SF19">
    <property type="entry name" value="THYROGLOBULIN"/>
    <property type="match status" value="1"/>
</dbReference>
<dbReference type="RefSeq" id="XP_020853580.1">
    <property type="nucleotide sequence ID" value="XM_020997921.1"/>
</dbReference>
<feature type="disulfide bond" evidence="15">
    <location>
        <begin position="49"/>
        <end position="56"/>
    </location>
</feature>
<proteinExistence type="inferred from homology"/>
<dbReference type="SUPFAM" id="SSF57610">
    <property type="entry name" value="Thyroglobulin type-1 domain"/>
    <property type="match status" value="11"/>
</dbReference>
<keyword evidence="8" id="KW-0372">Hormone</keyword>